<keyword evidence="6 10" id="KW-0472">Membrane</keyword>
<evidence type="ECO:0000256" key="4">
    <source>
        <dbReference type="ARBA" id="ARBA00022989"/>
    </source>
</evidence>
<feature type="transmembrane region" description="Helical" evidence="10">
    <location>
        <begin position="2224"/>
        <end position="2247"/>
    </location>
</feature>
<evidence type="ECO:0000256" key="5">
    <source>
        <dbReference type="ARBA" id="ARBA00023065"/>
    </source>
</evidence>
<feature type="region of interest" description="Disordered" evidence="9">
    <location>
        <begin position="2644"/>
        <end position="2666"/>
    </location>
</feature>
<evidence type="ECO:0000313" key="12">
    <source>
        <dbReference type="EMBL" id="GMF15940.1"/>
    </source>
</evidence>
<dbReference type="Gene3D" id="1.10.287.630">
    <property type="entry name" value="Helix hairpin bin"/>
    <property type="match status" value="3"/>
</dbReference>
<protein>
    <submittedName>
        <fullName evidence="12">Unnamed protein product</fullName>
    </submittedName>
</protein>
<dbReference type="InterPro" id="IPR005821">
    <property type="entry name" value="Ion_trans_dom"/>
</dbReference>
<dbReference type="InterPro" id="IPR018488">
    <property type="entry name" value="cNMP-bd_CS"/>
</dbReference>
<dbReference type="PROSITE" id="PS00888">
    <property type="entry name" value="CNMP_BINDING_1"/>
    <property type="match status" value="1"/>
</dbReference>
<dbReference type="PANTHER" id="PTHR45638">
    <property type="entry name" value="CYCLIC NUCLEOTIDE-GATED CATION CHANNEL SUBUNIT A"/>
    <property type="match status" value="1"/>
</dbReference>
<keyword evidence="13" id="KW-1185">Reference proteome</keyword>
<gene>
    <name evidence="12" type="ORF">Plil01_000557700</name>
</gene>
<comment type="caution">
    <text evidence="12">The sequence shown here is derived from an EMBL/GenBank/DDBJ whole genome shotgun (WGS) entry which is preliminary data.</text>
</comment>
<feature type="transmembrane region" description="Helical" evidence="10">
    <location>
        <begin position="1344"/>
        <end position="1364"/>
    </location>
</feature>
<evidence type="ECO:0000256" key="8">
    <source>
        <dbReference type="ARBA" id="ARBA00023303"/>
    </source>
</evidence>
<evidence type="ECO:0000256" key="7">
    <source>
        <dbReference type="ARBA" id="ARBA00023286"/>
    </source>
</evidence>
<accession>A0A9W6TM31</accession>
<dbReference type="GO" id="GO:0044877">
    <property type="term" value="F:protein-containing complex binding"/>
    <property type="evidence" value="ECO:0007669"/>
    <property type="project" value="TreeGrafter"/>
</dbReference>
<reference evidence="12" key="1">
    <citation type="submission" date="2023-04" db="EMBL/GenBank/DDBJ databases">
        <title>Phytophthora lilii NBRC 32176.</title>
        <authorList>
            <person name="Ichikawa N."/>
            <person name="Sato H."/>
            <person name="Tonouchi N."/>
        </authorList>
    </citation>
    <scope>NUCLEOTIDE SEQUENCE</scope>
    <source>
        <strain evidence="12">NBRC 32176</strain>
    </source>
</reference>
<dbReference type="CDD" id="cd00038">
    <property type="entry name" value="CAP_ED"/>
    <property type="match status" value="4"/>
</dbReference>
<feature type="transmembrane region" description="Helical" evidence="10">
    <location>
        <begin position="609"/>
        <end position="629"/>
    </location>
</feature>
<dbReference type="Proteomes" id="UP001165083">
    <property type="component" value="Unassembled WGS sequence"/>
</dbReference>
<evidence type="ECO:0000256" key="10">
    <source>
        <dbReference type="SAM" id="Phobius"/>
    </source>
</evidence>
<dbReference type="GO" id="GO:0005221">
    <property type="term" value="F:intracellularly cyclic nucleotide-activated monoatomic cation channel activity"/>
    <property type="evidence" value="ECO:0007669"/>
    <property type="project" value="InterPro"/>
</dbReference>
<evidence type="ECO:0000256" key="3">
    <source>
        <dbReference type="ARBA" id="ARBA00022692"/>
    </source>
</evidence>
<dbReference type="InterPro" id="IPR014710">
    <property type="entry name" value="RmlC-like_jellyroll"/>
</dbReference>
<dbReference type="SUPFAM" id="SSF81324">
    <property type="entry name" value="Voltage-gated potassium channels"/>
    <property type="match status" value="4"/>
</dbReference>
<feature type="transmembrane region" description="Helical" evidence="10">
    <location>
        <begin position="324"/>
        <end position="349"/>
    </location>
</feature>
<feature type="transmembrane region" description="Helical" evidence="10">
    <location>
        <begin position="866"/>
        <end position="890"/>
    </location>
</feature>
<dbReference type="Gene3D" id="2.60.120.10">
    <property type="entry name" value="Jelly Rolls"/>
    <property type="match status" value="4"/>
</dbReference>
<feature type="domain" description="Cyclic nucleotide-binding" evidence="11">
    <location>
        <begin position="969"/>
        <end position="1069"/>
    </location>
</feature>
<feature type="domain" description="Cyclic nucleotide-binding" evidence="11">
    <location>
        <begin position="428"/>
        <end position="543"/>
    </location>
</feature>
<keyword evidence="8" id="KW-0407">Ion channel</keyword>
<feature type="transmembrane region" description="Helical" evidence="10">
    <location>
        <begin position="692"/>
        <end position="715"/>
    </location>
</feature>
<feature type="transmembrane region" description="Helical" evidence="10">
    <location>
        <begin position="751"/>
        <end position="771"/>
    </location>
</feature>
<feature type="transmembrane region" description="Helical" evidence="10">
    <location>
        <begin position="2063"/>
        <end position="2085"/>
    </location>
</feature>
<feature type="transmembrane region" description="Helical" evidence="10">
    <location>
        <begin position="1376"/>
        <end position="1395"/>
    </location>
</feature>
<dbReference type="SMART" id="SM00100">
    <property type="entry name" value="cNMP"/>
    <property type="match status" value="4"/>
</dbReference>
<evidence type="ECO:0000256" key="6">
    <source>
        <dbReference type="ARBA" id="ARBA00023136"/>
    </source>
</evidence>
<comment type="subcellular location">
    <subcellularLocation>
        <location evidence="1">Membrane</location>
        <topology evidence="1">Multi-pass membrane protein</topology>
    </subcellularLocation>
</comment>
<evidence type="ECO:0000256" key="2">
    <source>
        <dbReference type="ARBA" id="ARBA00022448"/>
    </source>
</evidence>
<keyword evidence="3 10" id="KW-0812">Transmembrane</keyword>
<dbReference type="PROSITE" id="PS50042">
    <property type="entry name" value="CNMP_BINDING_3"/>
    <property type="match status" value="4"/>
</dbReference>
<dbReference type="Pfam" id="PF00520">
    <property type="entry name" value="Ion_trans"/>
    <property type="match status" value="3"/>
</dbReference>
<dbReference type="EMBL" id="BSXW01000236">
    <property type="protein sequence ID" value="GMF15940.1"/>
    <property type="molecule type" value="Genomic_DNA"/>
</dbReference>
<feature type="transmembrane region" description="Helical" evidence="10">
    <location>
        <begin position="79"/>
        <end position="98"/>
    </location>
</feature>
<evidence type="ECO:0000259" key="11">
    <source>
        <dbReference type="PROSITE" id="PS50042"/>
    </source>
</evidence>
<proteinExistence type="predicted"/>
<sequence>MSEKVHIAGAEEGPTTTIVVASNGPDYPSSSYRSKQVSGQQNRRVWGWRHILYALARAAERAFNGLSSRSQQTIRAMTSLYAVLYIFLTVPFRIAFYYDPGRTNDSSKWTTELSIYAVMDAVVDVIGLFEFLQKYRLGTSLIRRLSRSGTISIVNPTVSPSSKNQRRRDMKWTLALIERAASMQGHLRSSLLFQRQSSRLSKLETVLEVVALLPLEIVMIADIYADHAFVQQMSSVGIKSLVRNIVMCTGLCHYVACGYMLIAHVQCGISAKICNGNVDSSWLIRDGLSGATVARKYARTLYWATRTILLLGFDDVTPVSNADMIYVILITIMGALFVSSLLASFLFIFRFWNARDAAFATHVDNGRAYMRSKNIPHALRRQVIEYFTYSWNSHHSLESEEALQLMPKHLQLKVVSIIKASRIKQVCFLAKESVEIINLLAAALIRRVYSPSDTIIKPKFNAQMFFVIRGRVTLSAFNGANPKECQTGEFFADICLLFPEKFEEKAVAKTFCELYALTKEHFDATIADFYREKEEEVRDRMAETTGKYLTQLRKTKKLLGMRGRIGSSRQHSSGRSSFNDMEYSNVSRRKINWKMPGSTFRVYWDTARLVAILYVAFEVPYFSVFISMAEEQQMLVEQLVFGVRYFISMVIEIFFGVNLVLRSRYLAHLDPVVMLAIEDPTLIFEAYKADGFYFDLIAWLPIPIVLETLATALQYRYPMFLRFLRLLRLYEVPDLLRNVCEFFSMSSKTHLVISLLLGVAFLLHAIGCLWFEMAWVPSGGVVDHTDVTVLWNLTRADCLQHATLFGNCSWVTFDCYAHLNEVFPAKNPQSTYQASFAYLRSIYWAIVTLTTVGYGDITAYSTGESFLAALWIYLGGIINFGIVGAMSSTISNAMAPRRQHIVTLNTLSSTLESIGISDPLSSEIRRFYHLQFVGRKQVYESQLLSNLPDQLCYEISSMLHSEAVKCIELFDSASIEFLREVTGKFRHRSYQNGDTICLEGDRCREFFVFLRGSKANVFFRSRKVPVRALHEGHCYGVNEFLLKRAHTATLIAASLVHASVMTRDQFDTIQRKFDDDLRDMKEEAQCLLVEQNSTMRRIVRNLEKLKLQSHLLSSSSLFYHGDSAITPNITSIWSRSNHKGVRDSHATRNLLTKTWNGVITCWNLYNAVFVIFRICFHVHLEFSSNTSIAIWITDLLCDLCYAMDIYLQLYYIGNFEVGIDNLVTRKEQDKRYFHSTAFKWNIVASLPLYVPYSSGSLSTSLCRLPRLIRCLDLWTYLDDIIVQAQQHFASRNVSAYLSPIKLMIILVLVAHHAGCIFFWISERECEHANRCWINDDKLLKRHQYAISMLYAKSFYWAITTLLLAGSREIVPRSTAATMWTGFTCLCCTFIIGHIVGEISDLIQELGKEAKQYKNRLANFNSFAKKHELPDLLTKRVSFFFRDQFEHSKGGDIRDTIQDLSANLRLKLMIEVYGVSISLLPICHNFTYAQINNLALRLRSEHFIPGDTILVEGTFGGRLCILRKGQAAAFWTHSVTSVAVLLEGALFGEIAFFLPDQKRLATVRATTMCEVLYATKYDWEELWATNGDVSDVQIQEHAQLAILDWVSKRMHRYQQFSLKVASNTQRLLSARLRLQATATAAVGTAKAKNKLSAVLSSYRETTDPLFSAPTDIPVVKTVSTVTAGSQLPSDMQLLEKKAEYLILKTNKCVKQFHPVMVAMRKHRQASSVISNRTHSRSFPSSKMKRHSRAFSEFYHSMIGDPIAPIARGNINDIHALQFIIDTNPVSKHLRENLSDENLQSIEAECWARFKLLVVAQFRAQNLLERQSVFETFLYKASPSASASKPSQLKIRPARNKLSRMRSFRHDEHANRKYKLQRLLNIDNRRSTQPNTAISWNQLSKISTQKTRLPQHKTKGLGNDQQPRIITKDQDAYCQGPSAYSIQGIKRKKRSNSLPYFGHRFFKEISQHEDNPLMVHSTRGGLDFGLLQYSHRAKQQRFRSEYKQQAVVPKQNATSHYSNRSVQTNKAISKDISPPRAAISGLRMIHLPFFDTKEVLMLMKRMEKVWDLIMLIISLYHLLVTTFKVCFSTDLAYLSVDVLRSWSAFEIVLDVLCLLDVAKKVYLAHFFEQNNSSTKSDSRRMLTSEQTIRVDAIAMLPLELLLFIPEVRFPLEYISSAEEVAEASWWVTRSLLRVNRLLLIQRVSPLFEKLLESTIDSDKILVNEALLYFLQGLATYLTMGHLLACIWFFTGKLGYVYTRSTESSEVVHMVRILAEDALTLSTNNISITENYVRSLLFAMECISTLFYGDILSMNPVEAVAEMGITLWSIYIYGGLVGAQGELFVTRARREAAFEQTLGQIQHYLVENDVPIEITNQVKAYYTRLWHRRKGEAEFKAVEQVPRALYEDVVLSTLCQNSFAVQVQVFEAMDDIFLRALLVCLQYVVCSENEEVYMAGDMDRSMYFISQGRVLIKMGVSDLTRERGEFFGELALLYGISRLETSVALTVTELYRLDHEPYERLLLDFPEYRARNKLAWTTASSGSTQEGATIVETLKRFQQSKSCHPGRASKDSTRVPSLLNITGLVMDAGYIDAQLPHSYIYRSSMELLSRLSKVDPMEAKNLYMKGRDGARRQLKTALGIVTARPEPNEDDVRSFYSHSSSPTAREVDKSQSENLEQLEAALAELPTQNADAKKPLERRSSTTAILQLGSSTFQQALQLRRGSSVTIRDS</sequence>
<dbReference type="InterPro" id="IPR050866">
    <property type="entry name" value="CNG_cation_channel"/>
</dbReference>
<dbReference type="Gene3D" id="1.10.287.70">
    <property type="match status" value="4"/>
</dbReference>
<keyword evidence="5" id="KW-0406">Ion transport</keyword>
<name>A0A9W6TM31_9STRA</name>
<dbReference type="Pfam" id="PF00027">
    <property type="entry name" value="cNMP_binding"/>
    <property type="match status" value="4"/>
</dbReference>
<organism evidence="12 13">
    <name type="scientific">Phytophthora lilii</name>
    <dbReference type="NCBI Taxonomy" id="2077276"/>
    <lineage>
        <taxon>Eukaryota</taxon>
        <taxon>Sar</taxon>
        <taxon>Stramenopiles</taxon>
        <taxon>Oomycota</taxon>
        <taxon>Peronosporomycetes</taxon>
        <taxon>Peronosporales</taxon>
        <taxon>Peronosporaceae</taxon>
        <taxon>Phytophthora</taxon>
    </lineage>
</organism>
<evidence type="ECO:0000313" key="13">
    <source>
        <dbReference type="Proteomes" id="UP001165083"/>
    </source>
</evidence>
<feature type="transmembrane region" description="Helical" evidence="10">
    <location>
        <begin position="842"/>
        <end position="860"/>
    </location>
</feature>
<dbReference type="PANTHER" id="PTHR45638:SF11">
    <property type="entry name" value="CYCLIC NUCLEOTIDE-GATED CATION CHANNEL SUBUNIT A"/>
    <property type="match status" value="1"/>
</dbReference>
<dbReference type="SUPFAM" id="SSF51206">
    <property type="entry name" value="cAMP-binding domain-like"/>
    <property type="match status" value="4"/>
</dbReference>
<dbReference type="GO" id="GO:0016020">
    <property type="term" value="C:membrane"/>
    <property type="evidence" value="ECO:0007669"/>
    <property type="project" value="UniProtKB-SubCell"/>
</dbReference>
<keyword evidence="4 10" id="KW-1133">Transmembrane helix</keyword>
<feature type="transmembrane region" description="Helical" evidence="10">
    <location>
        <begin position="1300"/>
        <end position="1320"/>
    </location>
</feature>
<evidence type="ECO:0000256" key="9">
    <source>
        <dbReference type="SAM" id="MobiDB-lite"/>
    </source>
</evidence>
<feature type="transmembrane region" description="Helical" evidence="10">
    <location>
        <begin position="113"/>
        <end position="132"/>
    </location>
</feature>
<dbReference type="OrthoDB" id="120892at2759"/>
<dbReference type="InterPro" id="IPR018490">
    <property type="entry name" value="cNMP-bd_dom_sf"/>
</dbReference>
<evidence type="ECO:0000256" key="1">
    <source>
        <dbReference type="ARBA" id="ARBA00004141"/>
    </source>
</evidence>
<keyword evidence="2" id="KW-0813">Transport</keyword>
<dbReference type="InterPro" id="IPR000595">
    <property type="entry name" value="cNMP-bd_dom"/>
</dbReference>
<feature type="domain" description="Cyclic nucleotide-binding" evidence="11">
    <location>
        <begin position="1481"/>
        <end position="1599"/>
    </location>
</feature>
<keyword evidence="7" id="KW-1071">Ligand-gated ion channel</keyword>
<feature type="domain" description="Cyclic nucleotide-binding" evidence="11">
    <location>
        <begin position="2422"/>
        <end position="2529"/>
    </location>
</feature>
<feature type="transmembrane region" description="Helical" evidence="10">
    <location>
        <begin position="641"/>
        <end position="661"/>
    </location>
</feature>